<reference evidence="1" key="1">
    <citation type="journal article" date="2021" name="Genome Biol. Evol.">
        <title>A High-Quality Reference Genome for a Parasitic Bivalve with Doubly Uniparental Inheritance (Bivalvia: Unionida).</title>
        <authorList>
            <person name="Smith C.H."/>
        </authorList>
    </citation>
    <scope>NUCLEOTIDE SEQUENCE</scope>
    <source>
        <strain evidence="1">CHS0354</strain>
    </source>
</reference>
<reference evidence="1" key="3">
    <citation type="submission" date="2023-05" db="EMBL/GenBank/DDBJ databases">
        <authorList>
            <person name="Smith C.H."/>
        </authorList>
    </citation>
    <scope>NUCLEOTIDE SEQUENCE</scope>
    <source>
        <strain evidence="1">CHS0354</strain>
        <tissue evidence="1">Mantle</tissue>
    </source>
</reference>
<comment type="caution">
    <text evidence="1">The sequence shown here is derived from an EMBL/GenBank/DDBJ whole genome shotgun (WGS) entry which is preliminary data.</text>
</comment>
<keyword evidence="2" id="KW-1185">Reference proteome</keyword>
<dbReference type="EMBL" id="JAEAOA010001187">
    <property type="protein sequence ID" value="KAK3601145.1"/>
    <property type="molecule type" value="Genomic_DNA"/>
</dbReference>
<organism evidence="1 2">
    <name type="scientific">Potamilus streckersoni</name>
    <dbReference type="NCBI Taxonomy" id="2493646"/>
    <lineage>
        <taxon>Eukaryota</taxon>
        <taxon>Metazoa</taxon>
        <taxon>Spiralia</taxon>
        <taxon>Lophotrochozoa</taxon>
        <taxon>Mollusca</taxon>
        <taxon>Bivalvia</taxon>
        <taxon>Autobranchia</taxon>
        <taxon>Heteroconchia</taxon>
        <taxon>Palaeoheterodonta</taxon>
        <taxon>Unionida</taxon>
        <taxon>Unionoidea</taxon>
        <taxon>Unionidae</taxon>
        <taxon>Ambleminae</taxon>
        <taxon>Lampsilini</taxon>
        <taxon>Potamilus</taxon>
    </lineage>
</organism>
<sequence length="88" mass="9885">MAYQTIIPRSDGPPVVRNTSKIRCNAKLFPIIKDQIYFRTTGCTYYGNIYPLRSLVFALYYRVALMTAELSAAESAATLRKGSAIERS</sequence>
<proteinExistence type="predicted"/>
<dbReference type="AlphaFoldDB" id="A0AAE0SZP4"/>
<evidence type="ECO:0000313" key="1">
    <source>
        <dbReference type="EMBL" id="KAK3601145.1"/>
    </source>
</evidence>
<name>A0AAE0SZP4_9BIVA</name>
<reference evidence="1" key="2">
    <citation type="journal article" date="2021" name="Genome Biol. Evol.">
        <title>Developing a high-quality reference genome for a parasitic bivalve with doubly uniparental inheritance (Bivalvia: Unionida).</title>
        <authorList>
            <person name="Smith C.H."/>
        </authorList>
    </citation>
    <scope>NUCLEOTIDE SEQUENCE</scope>
    <source>
        <strain evidence="1">CHS0354</strain>
        <tissue evidence="1">Mantle</tissue>
    </source>
</reference>
<gene>
    <name evidence="1" type="ORF">CHS0354_019139</name>
</gene>
<accession>A0AAE0SZP4</accession>
<protein>
    <submittedName>
        <fullName evidence="1">Uncharacterized protein</fullName>
    </submittedName>
</protein>
<evidence type="ECO:0000313" key="2">
    <source>
        <dbReference type="Proteomes" id="UP001195483"/>
    </source>
</evidence>
<dbReference type="Proteomes" id="UP001195483">
    <property type="component" value="Unassembled WGS sequence"/>
</dbReference>